<name>A0A8C2TVQ9_COTJA</name>
<sequence length="56" mass="5873">MGNGMSKVLRAGLSVLLADSEDRDSLRRHGVTHILSVHNGAKPVLEVSAGHGTVLL</sequence>
<reference evidence="1" key="3">
    <citation type="submission" date="2025-09" db="UniProtKB">
        <authorList>
            <consortium name="Ensembl"/>
        </authorList>
    </citation>
    <scope>IDENTIFICATION</scope>
</reference>
<dbReference type="Ensembl" id="ENSCJPT00005025207.1">
    <property type="protein sequence ID" value="ENSCJPP00005018110.1"/>
    <property type="gene ID" value="ENSCJPG00005014746.1"/>
</dbReference>
<reference evidence="1" key="1">
    <citation type="submission" date="2015-11" db="EMBL/GenBank/DDBJ databases">
        <authorList>
            <consortium name="International Coturnix japonica Genome Analysis Consortium"/>
            <person name="Warren W."/>
            <person name="Burt D.W."/>
            <person name="Antin P.B."/>
            <person name="Lanford R."/>
            <person name="Gros J."/>
            <person name="Wilson R.K."/>
        </authorList>
    </citation>
    <scope>NUCLEOTIDE SEQUENCE [LARGE SCALE GENOMIC DNA]</scope>
</reference>
<keyword evidence="2" id="KW-1185">Reference proteome</keyword>
<dbReference type="GeneTree" id="ENSGT01030000239461"/>
<dbReference type="AlphaFoldDB" id="A0A8C2TVQ9"/>
<evidence type="ECO:0000313" key="1">
    <source>
        <dbReference type="Ensembl" id="ENSCJPP00005018110.1"/>
    </source>
</evidence>
<evidence type="ECO:0000313" key="2">
    <source>
        <dbReference type="Proteomes" id="UP000694412"/>
    </source>
</evidence>
<accession>A0A8C2TVQ9</accession>
<dbReference type="Proteomes" id="UP000694412">
    <property type="component" value="Chromosome 11"/>
</dbReference>
<reference evidence="1" key="2">
    <citation type="submission" date="2025-08" db="UniProtKB">
        <authorList>
            <consortium name="Ensembl"/>
        </authorList>
    </citation>
    <scope>IDENTIFICATION</scope>
</reference>
<protein>
    <submittedName>
        <fullName evidence="1">Uncharacterized protein</fullName>
    </submittedName>
</protein>
<proteinExistence type="predicted"/>
<organism evidence="1 2">
    <name type="scientific">Coturnix japonica</name>
    <name type="common">Japanese quail</name>
    <name type="synonym">Coturnix coturnix japonica</name>
    <dbReference type="NCBI Taxonomy" id="93934"/>
    <lineage>
        <taxon>Eukaryota</taxon>
        <taxon>Metazoa</taxon>
        <taxon>Chordata</taxon>
        <taxon>Craniata</taxon>
        <taxon>Vertebrata</taxon>
        <taxon>Euteleostomi</taxon>
        <taxon>Archelosauria</taxon>
        <taxon>Archosauria</taxon>
        <taxon>Dinosauria</taxon>
        <taxon>Saurischia</taxon>
        <taxon>Theropoda</taxon>
        <taxon>Coelurosauria</taxon>
        <taxon>Aves</taxon>
        <taxon>Neognathae</taxon>
        <taxon>Galloanserae</taxon>
        <taxon>Galliformes</taxon>
        <taxon>Phasianidae</taxon>
        <taxon>Perdicinae</taxon>
        <taxon>Coturnix</taxon>
    </lineage>
</organism>